<keyword evidence="2" id="KW-1185">Reference proteome</keyword>
<evidence type="ECO:0000313" key="1">
    <source>
        <dbReference type="EMBL" id="KAJ0046670.1"/>
    </source>
</evidence>
<reference evidence="2" key="1">
    <citation type="journal article" date="2023" name="G3 (Bethesda)">
        <title>Genome assembly and association tests identify interacting loci associated with vigor, precocity, and sex in interspecific pistachio rootstocks.</title>
        <authorList>
            <person name="Palmer W."/>
            <person name="Jacygrad E."/>
            <person name="Sagayaradj S."/>
            <person name="Cavanaugh K."/>
            <person name="Han R."/>
            <person name="Bertier L."/>
            <person name="Beede B."/>
            <person name="Kafkas S."/>
            <person name="Golino D."/>
            <person name="Preece J."/>
            <person name="Michelmore R."/>
        </authorList>
    </citation>
    <scope>NUCLEOTIDE SEQUENCE [LARGE SCALE GENOMIC DNA]</scope>
</reference>
<evidence type="ECO:0000313" key="2">
    <source>
        <dbReference type="Proteomes" id="UP001163603"/>
    </source>
</evidence>
<organism evidence="1 2">
    <name type="scientific">Pistacia integerrima</name>
    <dbReference type="NCBI Taxonomy" id="434235"/>
    <lineage>
        <taxon>Eukaryota</taxon>
        <taxon>Viridiplantae</taxon>
        <taxon>Streptophyta</taxon>
        <taxon>Embryophyta</taxon>
        <taxon>Tracheophyta</taxon>
        <taxon>Spermatophyta</taxon>
        <taxon>Magnoliopsida</taxon>
        <taxon>eudicotyledons</taxon>
        <taxon>Gunneridae</taxon>
        <taxon>Pentapetalae</taxon>
        <taxon>rosids</taxon>
        <taxon>malvids</taxon>
        <taxon>Sapindales</taxon>
        <taxon>Anacardiaceae</taxon>
        <taxon>Pistacia</taxon>
    </lineage>
</organism>
<comment type="caution">
    <text evidence="1">The sequence shown here is derived from an EMBL/GenBank/DDBJ whole genome shotgun (WGS) entry which is preliminary data.</text>
</comment>
<dbReference type="EMBL" id="CM047738">
    <property type="protein sequence ID" value="KAJ0046670.1"/>
    <property type="molecule type" value="Genomic_DNA"/>
</dbReference>
<proteinExistence type="predicted"/>
<sequence length="59" mass="6856">MLSNRCLIIDWFSSFVNQMFVFAWEGNNLWSVRLPSNFGYTVLLADPILDHKYALEGSK</sequence>
<name>A0ACC0Z8F3_9ROSI</name>
<accession>A0ACC0Z8F3</accession>
<protein>
    <submittedName>
        <fullName evidence="1">Uncharacterized protein</fullName>
    </submittedName>
</protein>
<dbReference type="Proteomes" id="UP001163603">
    <property type="component" value="Chromosome 3"/>
</dbReference>
<gene>
    <name evidence="1" type="ORF">Pint_04591</name>
</gene>